<organism evidence="1 2">
    <name type="scientific">Paenibacillus mesotrionivorans</name>
    <dbReference type="NCBI Taxonomy" id="3160968"/>
    <lineage>
        <taxon>Bacteria</taxon>
        <taxon>Bacillati</taxon>
        <taxon>Bacillota</taxon>
        <taxon>Bacilli</taxon>
        <taxon>Bacillales</taxon>
        <taxon>Paenibacillaceae</taxon>
        <taxon>Paenibacillus</taxon>
    </lineage>
</organism>
<keyword evidence="2" id="KW-1185">Reference proteome</keyword>
<proteinExistence type="predicted"/>
<evidence type="ECO:0000313" key="2">
    <source>
        <dbReference type="Proteomes" id="UP001631969"/>
    </source>
</evidence>
<sequence length="109" mass="11986">MPEYIKLPDNVVEVEEFLDYCSIPYTAGSLEGKRIPVMLRFRFYLEAVELEGKVTAESTEEERFAALRWCLEKAVKDVGADQDGGQQLAAWSSGCFGTSACASCKSSCG</sequence>
<reference evidence="1" key="1">
    <citation type="submission" date="2024-12" db="EMBL/GenBank/DDBJ databases">
        <authorList>
            <person name="Wu N."/>
        </authorList>
    </citation>
    <scope>NUCLEOTIDE SEQUENCE</scope>
    <source>
        <strain evidence="1">P15</strain>
    </source>
</reference>
<accession>A0ACC7NU45</accession>
<protein>
    <submittedName>
        <fullName evidence="1">Nitrogenase-stabilizing/protective protein NifW</fullName>
    </submittedName>
</protein>
<dbReference type="Proteomes" id="UP001631969">
    <property type="component" value="Unassembled WGS sequence"/>
</dbReference>
<gene>
    <name evidence="1" type="ORF">ACI1P1_05115</name>
</gene>
<name>A0ACC7NU45_9BACL</name>
<evidence type="ECO:0000313" key="1">
    <source>
        <dbReference type="EMBL" id="MFM9327680.1"/>
    </source>
</evidence>
<dbReference type="EMBL" id="JBJURJ010000003">
    <property type="protein sequence ID" value="MFM9327680.1"/>
    <property type="molecule type" value="Genomic_DNA"/>
</dbReference>
<comment type="caution">
    <text evidence="1">The sequence shown here is derived from an EMBL/GenBank/DDBJ whole genome shotgun (WGS) entry which is preliminary data.</text>
</comment>